<dbReference type="EMBL" id="ML977313">
    <property type="protein sequence ID" value="KAF2120800.1"/>
    <property type="molecule type" value="Genomic_DNA"/>
</dbReference>
<sequence length="170" mass="18959">MGQRSSRAGLKSGNEPCVDWSSPRLTLMTEQWCQMVRKSPNFKISHGNCDRNCLRWVQWLMAFSSSNHSASNGLERCKLQVFATTTGPRPAATQRMVGGACTNIACFRLELFIYAPALGGLGKCTLKLSRVCRRPLGYRELLVSNTPRICNLRSPSSPFLLAPFSRSTER</sequence>
<evidence type="ECO:0000313" key="2">
    <source>
        <dbReference type="Proteomes" id="UP000799770"/>
    </source>
</evidence>
<proteinExistence type="predicted"/>
<dbReference type="Proteomes" id="UP000799770">
    <property type="component" value="Unassembled WGS sequence"/>
</dbReference>
<reference evidence="1" key="1">
    <citation type="journal article" date="2020" name="Stud. Mycol.">
        <title>101 Dothideomycetes genomes: a test case for predicting lifestyles and emergence of pathogens.</title>
        <authorList>
            <person name="Haridas S."/>
            <person name="Albert R."/>
            <person name="Binder M."/>
            <person name="Bloem J."/>
            <person name="Labutti K."/>
            <person name="Salamov A."/>
            <person name="Andreopoulos B."/>
            <person name="Baker S."/>
            <person name="Barry K."/>
            <person name="Bills G."/>
            <person name="Bluhm B."/>
            <person name="Cannon C."/>
            <person name="Castanera R."/>
            <person name="Culley D."/>
            <person name="Daum C."/>
            <person name="Ezra D."/>
            <person name="Gonzalez J."/>
            <person name="Henrissat B."/>
            <person name="Kuo A."/>
            <person name="Liang C."/>
            <person name="Lipzen A."/>
            <person name="Lutzoni F."/>
            <person name="Magnuson J."/>
            <person name="Mondo S."/>
            <person name="Nolan M."/>
            <person name="Ohm R."/>
            <person name="Pangilinan J."/>
            <person name="Park H.-J."/>
            <person name="Ramirez L."/>
            <person name="Alfaro M."/>
            <person name="Sun H."/>
            <person name="Tritt A."/>
            <person name="Yoshinaga Y."/>
            <person name="Zwiers L.-H."/>
            <person name="Turgeon B."/>
            <person name="Goodwin S."/>
            <person name="Spatafora J."/>
            <person name="Crous P."/>
            <person name="Grigoriev I."/>
        </authorList>
    </citation>
    <scope>NUCLEOTIDE SEQUENCE</scope>
    <source>
        <strain evidence="1">CBS 627.86</strain>
    </source>
</reference>
<organism evidence="1 2">
    <name type="scientific">Lophiotrema nucula</name>
    <dbReference type="NCBI Taxonomy" id="690887"/>
    <lineage>
        <taxon>Eukaryota</taxon>
        <taxon>Fungi</taxon>
        <taxon>Dikarya</taxon>
        <taxon>Ascomycota</taxon>
        <taxon>Pezizomycotina</taxon>
        <taxon>Dothideomycetes</taxon>
        <taxon>Pleosporomycetidae</taxon>
        <taxon>Pleosporales</taxon>
        <taxon>Lophiotremataceae</taxon>
        <taxon>Lophiotrema</taxon>
    </lineage>
</organism>
<accession>A0A6A5ZMB0</accession>
<dbReference type="AlphaFoldDB" id="A0A6A5ZMB0"/>
<gene>
    <name evidence="1" type="ORF">BDV96DRAFT_276030</name>
</gene>
<evidence type="ECO:0000313" key="1">
    <source>
        <dbReference type="EMBL" id="KAF2120800.1"/>
    </source>
</evidence>
<name>A0A6A5ZMB0_9PLEO</name>
<keyword evidence="2" id="KW-1185">Reference proteome</keyword>
<protein>
    <submittedName>
        <fullName evidence="1">Uncharacterized protein</fullName>
    </submittedName>
</protein>